<feature type="transmembrane region" description="Helical" evidence="5">
    <location>
        <begin position="81"/>
        <end position="110"/>
    </location>
</feature>
<dbReference type="GO" id="GO:0061513">
    <property type="term" value="F:glucose 6-phosphate:phosphate antiporter activity"/>
    <property type="evidence" value="ECO:0007669"/>
    <property type="project" value="TreeGrafter"/>
</dbReference>
<dbReference type="AlphaFoldDB" id="A0A2M7S766"/>
<feature type="transmembrane region" description="Helical" evidence="5">
    <location>
        <begin position="320"/>
        <end position="345"/>
    </location>
</feature>
<dbReference type="PIRSF" id="PIRSF002808">
    <property type="entry name" value="Hexose_phosphate_transp"/>
    <property type="match status" value="1"/>
</dbReference>
<dbReference type="InterPro" id="IPR051337">
    <property type="entry name" value="OPA_Antiporter"/>
</dbReference>
<feature type="transmembrane region" description="Helical" evidence="5">
    <location>
        <begin position="50"/>
        <end position="69"/>
    </location>
</feature>
<feature type="transmembrane region" description="Helical" evidence="5">
    <location>
        <begin position="390"/>
        <end position="406"/>
    </location>
</feature>
<evidence type="ECO:0000313" key="8">
    <source>
        <dbReference type="Proteomes" id="UP000229307"/>
    </source>
</evidence>
<feature type="transmembrane region" description="Helical" evidence="5">
    <location>
        <begin position="146"/>
        <end position="166"/>
    </location>
</feature>
<dbReference type="PANTHER" id="PTHR43826">
    <property type="entry name" value="GLUCOSE-6-PHOSPHATE EXCHANGER SLC37A4"/>
    <property type="match status" value="1"/>
</dbReference>
<sequence length="415" mass="44761">MSDKNPPGLDGWRRRIFATLWVTYASFYLCRVNLAVAIPKIIEDTGFTRSAMGLLGSIFFVVYAAGQFINGQLGDRWNPRFLILTGAICSACASILFGFSSVFAVMAVLWGMNGYFQAMGWSSCVKVLTNWFPHSKKGMISGLFSTSYYLGNVLSWFLAGWLLLYFSWRVSFWVPAILFLGAAVQFLIFERNSPGSAGFKPEAVSAGAENPAELVMQGLPLLSNPGLWQAGFAAMCLSIMSSGFIYWIPTYLYEEIGFSISGAAFRALVFPLAGCGGAMFAGWASDRLAGSKRSPVAAAMLSAAVFLVLLLPGIKGAGILIVALVALMGFAINGPQMLLAVTLAMDFGGKEKSASTAGFIDAMSYVGAGIGAFTAGFLVDRFGWKTVFQFWAGVLIATILMVLLVWRKENLRHVG</sequence>
<proteinExistence type="predicted"/>
<feature type="domain" description="Major facilitator superfamily (MFS) profile" evidence="6">
    <location>
        <begin position="16"/>
        <end position="410"/>
    </location>
</feature>
<feature type="transmembrane region" description="Helical" evidence="5">
    <location>
        <begin position="172"/>
        <end position="189"/>
    </location>
</feature>
<comment type="caution">
    <text evidence="7">The sequence shown here is derived from an EMBL/GenBank/DDBJ whole genome shotgun (WGS) entry which is preliminary data.</text>
</comment>
<feature type="transmembrane region" description="Helical" evidence="5">
    <location>
        <begin position="296"/>
        <end position="314"/>
    </location>
</feature>
<evidence type="ECO:0000256" key="1">
    <source>
        <dbReference type="ARBA" id="ARBA00004127"/>
    </source>
</evidence>
<dbReference type="Pfam" id="PF07690">
    <property type="entry name" value="MFS_1"/>
    <property type="match status" value="1"/>
</dbReference>
<comment type="subcellular location">
    <subcellularLocation>
        <location evidence="1">Endomembrane system</location>
        <topology evidence="1">Multi-pass membrane protein</topology>
    </subcellularLocation>
</comment>
<dbReference type="InterPro" id="IPR000849">
    <property type="entry name" value="Sugar_P_transporter"/>
</dbReference>
<feature type="transmembrane region" description="Helical" evidence="5">
    <location>
        <begin position="357"/>
        <end position="378"/>
    </location>
</feature>
<dbReference type="PROSITE" id="PS50850">
    <property type="entry name" value="MFS"/>
    <property type="match status" value="1"/>
</dbReference>
<evidence type="ECO:0000259" key="6">
    <source>
        <dbReference type="PROSITE" id="PS50850"/>
    </source>
</evidence>
<organism evidence="7 8">
    <name type="scientific">Candidatus Desantisbacteria bacterium CG_4_10_14_0_8_um_filter_48_22</name>
    <dbReference type="NCBI Taxonomy" id="1974543"/>
    <lineage>
        <taxon>Bacteria</taxon>
        <taxon>Candidatus Desantisiibacteriota</taxon>
    </lineage>
</organism>
<keyword evidence="3 5" id="KW-1133">Transmembrane helix</keyword>
<keyword evidence="2 5" id="KW-0812">Transmembrane</keyword>
<feature type="transmembrane region" description="Helical" evidence="5">
    <location>
        <begin position="16"/>
        <end position="38"/>
    </location>
</feature>
<dbReference type="Proteomes" id="UP000229307">
    <property type="component" value="Unassembled WGS sequence"/>
</dbReference>
<name>A0A2M7S766_9BACT</name>
<dbReference type="GO" id="GO:0005886">
    <property type="term" value="C:plasma membrane"/>
    <property type="evidence" value="ECO:0007669"/>
    <property type="project" value="TreeGrafter"/>
</dbReference>
<reference evidence="8" key="1">
    <citation type="submission" date="2017-09" db="EMBL/GenBank/DDBJ databases">
        <title>Depth-based differentiation of microbial function through sediment-hosted aquifers and enrichment of novel symbionts in the deep terrestrial subsurface.</title>
        <authorList>
            <person name="Probst A.J."/>
            <person name="Ladd B."/>
            <person name="Jarett J.K."/>
            <person name="Geller-Mcgrath D.E."/>
            <person name="Sieber C.M.K."/>
            <person name="Emerson J.B."/>
            <person name="Anantharaman K."/>
            <person name="Thomas B.C."/>
            <person name="Malmstrom R."/>
            <person name="Stieglmeier M."/>
            <person name="Klingl A."/>
            <person name="Woyke T."/>
            <person name="Ryan C.M."/>
            <person name="Banfield J.F."/>
        </authorList>
    </citation>
    <scope>NUCLEOTIDE SEQUENCE [LARGE SCALE GENOMIC DNA]</scope>
</reference>
<keyword evidence="4 5" id="KW-0472">Membrane</keyword>
<accession>A0A2M7S766</accession>
<dbReference type="InterPro" id="IPR011701">
    <property type="entry name" value="MFS"/>
</dbReference>
<dbReference type="Gene3D" id="1.20.1250.20">
    <property type="entry name" value="MFS general substrate transporter like domains"/>
    <property type="match status" value="2"/>
</dbReference>
<feature type="transmembrane region" description="Helical" evidence="5">
    <location>
        <begin position="260"/>
        <end position="284"/>
    </location>
</feature>
<feature type="transmembrane region" description="Helical" evidence="5">
    <location>
        <begin position="226"/>
        <end position="248"/>
    </location>
</feature>
<evidence type="ECO:0000313" key="7">
    <source>
        <dbReference type="EMBL" id="PIZ15320.1"/>
    </source>
</evidence>
<dbReference type="GO" id="GO:0035435">
    <property type="term" value="P:phosphate ion transmembrane transport"/>
    <property type="evidence" value="ECO:0007669"/>
    <property type="project" value="TreeGrafter"/>
</dbReference>
<dbReference type="SUPFAM" id="SSF103473">
    <property type="entry name" value="MFS general substrate transporter"/>
    <property type="match status" value="1"/>
</dbReference>
<dbReference type="GO" id="GO:0012505">
    <property type="term" value="C:endomembrane system"/>
    <property type="evidence" value="ECO:0007669"/>
    <property type="project" value="UniProtKB-SubCell"/>
</dbReference>
<evidence type="ECO:0000256" key="5">
    <source>
        <dbReference type="SAM" id="Phobius"/>
    </source>
</evidence>
<dbReference type="InterPro" id="IPR036259">
    <property type="entry name" value="MFS_trans_sf"/>
</dbReference>
<evidence type="ECO:0000256" key="3">
    <source>
        <dbReference type="ARBA" id="ARBA00022989"/>
    </source>
</evidence>
<dbReference type="PANTHER" id="PTHR43826:SF7">
    <property type="entry name" value="PROTEIN UHPC, PUTATIVE-RELATED"/>
    <property type="match status" value="1"/>
</dbReference>
<dbReference type="EMBL" id="PFMR01000269">
    <property type="protein sequence ID" value="PIZ15320.1"/>
    <property type="molecule type" value="Genomic_DNA"/>
</dbReference>
<protein>
    <recommendedName>
        <fullName evidence="6">Major facilitator superfamily (MFS) profile domain-containing protein</fullName>
    </recommendedName>
</protein>
<evidence type="ECO:0000256" key="4">
    <source>
        <dbReference type="ARBA" id="ARBA00023136"/>
    </source>
</evidence>
<gene>
    <name evidence="7" type="ORF">COY52_09985</name>
</gene>
<evidence type="ECO:0000256" key="2">
    <source>
        <dbReference type="ARBA" id="ARBA00022692"/>
    </source>
</evidence>
<dbReference type="InterPro" id="IPR020846">
    <property type="entry name" value="MFS_dom"/>
</dbReference>